<evidence type="ECO:0008006" key="4">
    <source>
        <dbReference type="Google" id="ProtNLM"/>
    </source>
</evidence>
<gene>
    <name evidence="2" type="ORF">NLI96_g7994</name>
</gene>
<keyword evidence="3" id="KW-1185">Reference proteome</keyword>
<feature type="compositionally biased region" description="Basic and acidic residues" evidence="1">
    <location>
        <begin position="229"/>
        <end position="239"/>
    </location>
</feature>
<feature type="region of interest" description="Disordered" evidence="1">
    <location>
        <begin position="433"/>
        <end position="474"/>
    </location>
</feature>
<reference evidence="2" key="1">
    <citation type="submission" date="2022-07" db="EMBL/GenBank/DDBJ databases">
        <title>Genome Sequence of Physisporinus lineatus.</title>
        <authorList>
            <person name="Buettner E."/>
        </authorList>
    </citation>
    <scope>NUCLEOTIDE SEQUENCE</scope>
    <source>
        <strain evidence="2">VT162</strain>
    </source>
</reference>
<dbReference type="EMBL" id="JANAWD010000347">
    <property type="protein sequence ID" value="KAJ3480958.1"/>
    <property type="molecule type" value="Genomic_DNA"/>
</dbReference>
<name>A0AAD5YCF3_9APHY</name>
<accession>A0AAD5YCF3</accession>
<feature type="compositionally biased region" description="Basic and acidic residues" evidence="1">
    <location>
        <begin position="198"/>
        <end position="210"/>
    </location>
</feature>
<sequence>MFRRPQTAPSPAASISSFGSPPDQSSLPHRPPRSKLRKPQPPSNHPYAARTLQPSFNHLNAILPSNTRPTSILRDSAVIDLTDANSTSGHLASPPVVPRSRNSLSNSTVWPLVVLTHPVSNSLSSDHPLPPLPSPTQAQPQNVSCFSRTSVQALTSVLSSKASPSRKLTKRRTLSGSAHPVVLDRPLPPPPPAPQPAADEKDTSTKGDHQRTRRSRSILGVRIPMVTDSSKKRSSDIAEARPPVPRVPTQEPLEPGSKSLPDPYAQPVEPPTLSTATIYTPFSAAASPNSPTSSSPPHASHSIIHKRTPSGALSELAFTGATALSSSALAHLTSRLSLREDHSPEKTVLPIYSSNPNDHNSVFDPYAVSQQQPLPDSFLDHAVSEDGYTIGCAAAFDVSSVFRRRSHKGESGGKMRAQTLHVSASATFVRADRHNTPPQRTSPTHHQITRPLALSTSGSGSSASAIGSGVGGWSGGWNENDGASMTMRRWTLALTDVSDEVLVQELEKIRKEGRERERERKKSGTGTANGGGSEGGHGQGRGRRMSRVGSPPKPDDYIFGGPTINGTAAVGTATSAVDDRSSSRDQAQIARVQSQKQRKKFSIEDEGRSIGGSESDEDLPSGVANGAMTEEGLDEANDDDEDPSTEDEDAGWKTARRALLCCRELVRTERTYQARLRQLLQGDVQFDTQNPTVPSLILSYLPPLLLASEAFLSRLEDDPSAWGVSAALLACEEEIEGAFVAWCEVVGELFVDSPESTPTSPKKLVRKTTVSTSECSGTESRSRVASTFGGRGRTRSVVSVTSSASHSHESSAVHRPRATTSYIPNHSPYPPMPPSPPVFPPIRGHPYNPAGPQGMFTAALGTGLAWGLSPHSSEKSGLLDHSAPRVITSLSSPISPSTSNGGATSATTSPNSTSQALSAPHSRSGSSTGLGRTFNDAFVADDEFGAWAWTWTGGEEADC</sequence>
<evidence type="ECO:0000313" key="2">
    <source>
        <dbReference type="EMBL" id="KAJ3480958.1"/>
    </source>
</evidence>
<feature type="region of interest" description="Disordered" evidence="1">
    <location>
        <begin position="801"/>
        <end position="833"/>
    </location>
</feature>
<organism evidence="2 3">
    <name type="scientific">Meripilus lineatus</name>
    <dbReference type="NCBI Taxonomy" id="2056292"/>
    <lineage>
        <taxon>Eukaryota</taxon>
        <taxon>Fungi</taxon>
        <taxon>Dikarya</taxon>
        <taxon>Basidiomycota</taxon>
        <taxon>Agaricomycotina</taxon>
        <taxon>Agaricomycetes</taxon>
        <taxon>Polyporales</taxon>
        <taxon>Meripilaceae</taxon>
        <taxon>Meripilus</taxon>
    </lineage>
</organism>
<feature type="compositionally biased region" description="Low complexity" evidence="1">
    <location>
        <begin position="455"/>
        <end position="467"/>
    </location>
</feature>
<evidence type="ECO:0000313" key="3">
    <source>
        <dbReference type="Proteomes" id="UP001212997"/>
    </source>
</evidence>
<feature type="compositionally biased region" description="Pro residues" evidence="1">
    <location>
        <begin position="186"/>
        <end position="195"/>
    </location>
</feature>
<evidence type="ECO:0000256" key="1">
    <source>
        <dbReference type="SAM" id="MobiDB-lite"/>
    </source>
</evidence>
<feature type="compositionally biased region" description="Low complexity" evidence="1">
    <location>
        <begin position="283"/>
        <end position="302"/>
    </location>
</feature>
<feature type="compositionally biased region" description="Gly residues" evidence="1">
    <location>
        <begin position="527"/>
        <end position="539"/>
    </location>
</feature>
<feature type="compositionally biased region" description="Low complexity" evidence="1">
    <location>
        <begin position="566"/>
        <end position="576"/>
    </location>
</feature>
<feature type="region of interest" description="Disordered" evidence="1">
    <location>
        <begin position="122"/>
        <end position="143"/>
    </location>
</feature>
<feature type="compositionally biased region" description="Polar residues" evidence="1">
    <location>
        <begin position="7"/>
        <end position="27"/>
    </location>
</feature>
<proteinExistence type="predicted"/>
<protein>
    <recommendedName>
        <fullName evidence="4">DH domain-containing protein</fullName>
    </recommendedName>
</protein>
<dbReference type="SUPFAM" id="SSF48065">
    <property type="entry name" value="DBL homology domain (DH-domain)"/>
    <property type="match status" value="1"/>
</dbReference>
<feature type="region of interest" description="Disordered" evidence="1">
    <location>
        <begin position="511"/>
        <end position="626"/>
    </location>
</feature>
<dbReference type="AlphaFoldDB" id="A0AAD5YCF3"/>
<feature type="region of interest" description="Disordered" evidence="1">
    <location>
        <begin position="157"/>
        <end position="304"/>
    </location>
</feature>
<feature type="compositionally biased region" description="Basic and acidic residues" evidence="1">
    <location>
        <begin position="511"/>
        <end position="522"/>
    </location>
</feature>
<feature type="region of interest" description="Disordered" evidence="1">
    <location>
        <begin position="1"/>
        <end position="50"/>
    </location>
</feature>
<feature type="compositionally biased region" description="Polar residues" evidence="1">
    <location>
        <begin position="436"/>
        <end position="446"/>
    </location>
</feature>
<dbReference type="Proteomes" id="UP001212997">
    <property type="component" value="Unassembled WGS sequence"/>
</dbReference>
<feature type="region of interest" description="Disordered" evidence="1">
    <location>
        <begin position="889"/>
        <end position="930"/>
    </location>
</feature>
<dbReference type="InterPro" id="IPR035899">
    <property type="entry name" value="DBL_dom_sf"/>
</dbReference>
<comment type="caution">
    <text evidence="2">The sequence shown here is derived from an EMBL/GenBank/DDBJ whole genome shotgun (WGS) entry which is preliminary data.</text>
</comment>